<sequence>MNAPTNVNRNTDQADGRIADPREALGIVKQQSERMDRLFGTFSWAFCLIWGVAYLVAYAVLGAATQAGNGVTAPWALLAFGGILILGIAASAVVAIRGGRGYRSGAANAKRAAIYGWAWALSFGFGLGGLQVFATRFRDILTPDAVASLYNIVAPLIIGALYMVGSALWRDLSQLVVGVVMLVLAFAGSFLGGAAGYFAMSLVGGGAMILVAVWALTLGRRNRTFAALMEGK</sequence>
<organism evidence="2 3">
    <name type="scientific">Bifidobacterium avesanii</name>
    <dbReference type="NCBI Taxonomy" id="1798157"/>
    <lineage>
        <taxon>Bacteria</taxon>
        <taxon>Bacillati</taxon>
        <taxon>Actinomycetota</taxon>
        <taxon>Actinomycetes</taxon>
        <taxon>Bifidobacteriales</taxon>
        <taxon>Bifidobacteriaceae</taxon>
        <taxon>Bifidobacterium</taxon>
    </lineage>
</organism>
<dbReference type="Proteomes" id="UP000469763">
    <property type="component" value="Unassembled WGS sequence"/>
</dbReference>
<feature type="transmembrane region" description="Helical" evidence="1">
    <location>
        <begin position="73"/>
        <end position="94"/>
    </location>
</feature>
<dbReference type="EMBL" id="WHZY01000005">
    <property type="protein sequence ID" value="NEG78193.1"/>
    <property type="molecule type" value="Genomic_DNA"/>
</dbReference>
<evidence type="ECO:0000313" key="2">
    <source>
        <dbReference type="EMBL" id="NEG78193.1"/>
    </source>
</evidence>
<evidence type="ECO:0000313" key="3">
    <source>
        <dbReference type="Proteomes" id="UP000469763"/>
    </source>
</evidence>
<reference evidence="2 3" key="1">
    <citation type="submission" date="2019-10" db="EMBL/GenBank/DDBJ databases">
        <title>Bifidobacterium from non-human primates.</title>
        <authorList>
            <person name="Modesto M."/>
        </authorList>
    </citation>
    <scope>NUCLEOTIDE SEQUENCE [LARGE SCALE GENOMIC DNA]</scope>
    <source>
        <strain evidence="2 3">TREC</strain>
    </source>
</reference>
<proteinExistence type="predicted"/>
<accession>A0A7K3TIV0</accession>
<dbReference type="OrthoDB" id="3240366at2"/>
<keyword evidence="1" id="KW-1133">Transmembrane helix</keyword>
<keyword evidence="1" id="KW-0812">Transmembrane</keyword>
<name>A0A7K3TIV0_9BIFI</name>
<keyword evidence="1" id="KW-0472">Membrane</keyword>
<feature type="transmembrane region" description="Helical" evidence="1">
    <location>
        <begin position="146"/>
        <end position="165"/>
    </location>
</feature>
<protein>
    <submittedName>
        <fullName evidence="2">Uncharacterized protein</fullName>
    </submittedName>
</protein>
<feature type="transmembrane region" description="Helical" evidence="1">
    <location>
        <begin position="38"/>
        <end position="61"/>
    </location>
</feature>
<feature type="transmembrane region" description="Helical" evidence="1">
    <location>
        <begin position="172"/>
        <end position="191"/>
    </location>
</feature>
<feature type="transmembrane region" description="Helical" evidence="1">
    <location>
        <begin position="197"/>
        <end position="219"/>
    </location>
</feature>
<dbReference type="RefSeq" id="WP_152351121.1">
    <property type="nucleotide sequence ID" value="NZ_WBSN01000023.1"/>
</dbReference>
<dbReference type="AlphaFoldDB" id="A0A7K3TIV0"/>
<evidence type="ECO:0000256" key="1">
    <source>
        <dbReference type="SAM" id="Phobius"/>
    </source>
</evidence>
<gene>
    <name evidence="2" type="ORF">GFD22_04275</name>
</gene>
<feature type="transmembrane region" description="Helical" evidence="1">
    <location>
        <begin position="114"/>
        <end position="134"/>
    </location>
</feature>
<keyword evidence="3" id="KW-1185">Reference proteome</keyword>
<comment type="caution">
    <text evidence="2">The sequence shown here is derived from an EMBL/GenBank/DDBJ whole genome shotgun (WGS) entry which is preliminary data.</text>
</comment>